<organism evidence="2 3">
    <name type="scientific">Aphis glycines</name>
    <name type="common">Soybean aphid</name>
    <dbReference type="NCBI Taxonomy" id="307491"/>
    <lineage>
        <taxon>Eukaryota</taxon>
        <taxon>Metazoa</taxon>
        <taxon>Ecdysozoa</taxon>
        <taxon>Arthropoda</taxon>
        <taxon>Hexapoda</taxon>
        <taxon>Insecta</taxon>
        <taxon>Pterygota</taxon>
        <taxon>Neoptera</taxon>
        <taxon>Paraneoptera</taxon>
        <taxon>Hemiptera</taxon>
        <taxon>Sternorrhyncha</taxon>
        <taxon>Aphidomorpha</taxon>
        <taxon>Aphidoidea</taxon>
        <taxon>Aphididae</taxon>
        <taxon>Aphidini</taxon>
        <taxon>Aphis</taxon>
        <taxon>Aphis</taxon>
    </lineage>
</organism>
<feature type="compositionally biased region" description="Low complexity" evidence="1">
    <location>
        <begin position="177"/>
        <end position="187"/>
    </location>
</feature>
<keyword evidence="3" id="KW-1185">Reference proteome</keyword>
<feature type="region of interest" description="Disordered" evidence="1">
    <location>
        <begin position="177"/>
        <end position="201"/>
    </location>
</feature>
<comment type="caution">
    <text evidence="2">The sequence shown here is derived from an EMBL/GenBank/DDBJ whole genome shotgun (WGS) entry which is preliminary data.</text>
</comment>
<sequence length="268" mass="30157">MFQVEFFVKTAVPTDNLPALKVKLPIIRVVLTTNDDGNYPFPPKFEMTDSAIARFRQFKKIKGSIPVSANLPAMFNTYNNKVLVLVIANDWNYLTTYLKILSFSEQSEIFCADASNSTINIFVVNPLVKAIRDVKSAKKFISSFNDCTKSASVHSNYCRANGDLNEEEFNKILEPEPLSLSPSLSPSPSQPPPPFRYVPPHPHPHPKPPLLIIYLKNITFCVRIEPGGYERIILPPSHLDSNPLNNITSSPFILKDPLSFTHHLYISD</sequence>
<evidence type="ECO:0000313" key="2">
    <source>
        <dbReference type="EMBL" id="KAE9543174.1"/>
    </source>
</evidence>
<feature type="compositionally biased region" description="Pro residues" evidence="1">
    <location>
        <begin position="188"/>
        <end position="201"/>
    </location>
</feature>
<dbReference type="Proteomes" id="UP000475862">
    <property type="component" value="Unassembled WGS sequence"/>
</dbReference>
<evidence type="ECO:0000256" key="1">
    <source>
        <dbReference type="SAM" id="MobiDB-lite"/>
    </source>
</evidence>
<name>A0A6G0U273_APHGL</name>
<reference evidence="2 3" key="1">
    <citation type="submission" date="2019-08" db="EMBL/GenBank/DDBJ databases">
        <title>The genome of the soybean aphid Biotype 1, its phylome, world population structure and adaptation to the North American continent.</title>
        <authorList>
            <person name="Giordano R."/>
            <person name="Donthu R.K."/>
            <person name="Hernandez A.G."/>
            <person name="Wright C.L."/>
            <person name="Zimin A.V."/>
        </authorList>
    </citation>
    <scope>NUCLEOTIDE SEQUENCE [LARGE SCALE GENOMIC DNA]</scope>
    <source>
        <tissue evidence="2">Whole aphids</tissue>
    </source>
</reference>
<protein>
    <submittedName>
        <fullName evidence="2">Uncharacterized protein</fullName>
    </submittedName>
</protein>
<evidence type="ECO:0000313" key="3">
    <source>
        <dbReference type="Proteomes" id="UP000475862"/>
    </source>
</evidence>
<proteinExistence type="predicted"/>
<gene>
    <name evidence="2" type="ORF">AGLY_003085</name>
</gene>
<accession>A0A6G0U273</accession>
<dbReference type="AlphaFoldDB" id="A0A6G0U273"/>
<dbReference type="EMBL" id="VYZN01000009">
    <property type="protein sequence ID" value="KAE9543174.1"/>
    <property type="molecule type" value="Genomic_DNA"/>
</dbReference>